<dbReference type="InterPro" id="IPR036398">
    <property type="entry name" value="CA_dom_sf"/>
</dbReference>
<name>A0A3G5A817_9VIRU</name>
<sequence length="230" mass="26201">MKQKADHCIVYTINKRDIIKDPPIYQSPIALYTNGTTNYFAKSILNIPNHKVRDYVYDPKETHWHVNNEVTVKSNGDLMKLEQFHVHVPGEHTIDNVKFAIEAHFFFPDVSGSGNFLVYSVLGRLVPNDEKLSDKNIWSRILAGQSINLGQFAGKSDYFSYPGSVTGSGNPPGHFPQNVLWEVFKNVQPISQKDYDKLKLMSKIQRELQLRDGRNIIYASVDCACNVKKN</sequence>
<dbReference type="PROSITE" id="PS51144">
    <property type="entry name" value="ALPHA_CA_2"/>
    <property type="match status" value="1"/>
</dbReference>
<dbReference type="SMART" id="SM01057">
    <property type="entry name" value="Carb_anhydrase"/>
    <property type="match status" value="1"/>
</dbReference>
<evidence type="ECO:0000256" key="1">
    <source>
        <dbReference type="ARBA" id="ARBA00003588"/>
    </source>
</evidence>
<evidence type="ECO:0000256" key="4">
    <source>
        <dbReference type="ARBA" id="ARBA00034849"/>
    </source>
</evidence>
<dbReference type="EMBL" id="MK072384">
    <property type="protein sequence ID" value="AYV82664.1"/>
    <property type="molecule type" value="Genomic_DNA"/>
</dbReference>
<dbReference type="SUPFAM" id="SSF51069">
    <property type="entry name" value="Carbonic anhydrase"/>
    <property type="match status" value="1"/>
</dbReference>
<dbReference type="InterPro" id="IPR023561">
    <property type="entry name" value="Carbonic_anhydrase_a-class"/>
</dbReference>
<dbReference type="GO" id="GO:0004089">
    <property type="term" value="F:carbonate dehydratase activity"/>
    <property type="evidence" value="ECO:0007669"/>
    <property type="project" value="InterPro"/>
</dbReference>
<evidence type="ECO:0000313" key="6">
    <source>
        <dbReference type="EMBL" id="AYV82664.1"/>
    </source>
</evidence>
<evidence type="ECO:0000256" key="2">
    <source>
        <dbReference type="ARBA" id="ARBA00011748"/>
    </source>
</evidence>
<feature type="domain" description="Alpha-carbonic anhydrase" evidence="5">
    <location>
        <begin position="1"/>
        <end position="230"/>
    </location>
</feature>
<reference evidence="6" key="1">
    <citation type="submission" date="2018-10" db="EMBL/GenBank/DDBJ databases">
        <title>Hidden diversity of soil giant viruses.</title>
        <authorList>
            <person name="Schulz F."/>
            <person name="Alteio L."/>
            <person name="Goudeau D."/>
            <person name="Ryan E.M."/>
            <person name="Malmstrom R.R."/>
            <person name="Blanchard J."/>
            <person name="Woyke T."/>
        </authorList>
    </citation>
    <scope>NUCLEOTIDE SEQUENCE</scope>
    <source>
        <strain evidence="6">HYV1</strain>
    </source>
</reference>
<protein>
    <recommendedName>
        <fullName evidence="4">Cell surface-binding protein OPG105</fullName>
    </recommendedName>
    <alternativeName>
        <fullName evidence="3">Carbonic anhydrase homolog</fullName>
    </alternativeName>
</protein>
<organism evidence="6">
    <name type="scientific">Hyperionvirus sp</name>
    <dbReference type="NCBI Taxonomy" id="2487770"/>
    <lineage>
        <taxon>Viruses</taxon>
        <taxon>Varidnaviria</taxon>
        <taxon>Bamfordvirae</taxon>
        <taxon>Nucleocytoviricota</taxon>
        <taxon>Megaviricetes</taxon>
        <taxon>Imitervirales</taxon>
        <taxon>Mimiviridae</taxon>
        <taxon>Klosneuvirinae</taxon>
    </lineage>
</organism>
<dbReference type="PANTHER" id="PTHR18952">
    <property type="entry name" value="CARBONIC ANHYDRASE"/>
    <property type="match status" value="1"/>
</dbReference>
<dbReference type="GO" id="GO:0008270">
    <property type="term" value="F:zinc ion binding"/>
    <property type="evidence" value="ECO:0007669"/>
    <property type="project" value="InterPro"/>
</dbReference>
<evidence type="ECO:0000259" key="5">
    <source>
        <dbReference type="PROSITE" id="PS51144"/>
    </source>
</evidence>
<evidence type="ECO:0000256" key="3">
    <source>
        <dbReference type="ARBA" id="ARBA00030449"/>
    </source>
</evidence>
<dbReference type="GO" id="GO:0006730">
    <property type="term" value="P:one-carbon metabolic process"/>
    <property type="evidence" value="ECO:0007669"/>
    <property type="project" value="TreeGrafter"/>
</dbReference>
<dbReference type="Gene3D" id="3.10.200.10">
    <property type="entry name" value="Alpha carbonic anhydrase"/>
    <property type="match status" value="1"/>
</dbReference>
<gene>
    <name evidence="6" type="ORF">Hyperionvirus2_32</name>
</gene>
<comment type="subunit">
    <text evidence="2">Homodimer; disulfide-linked.</text>
</comment>
<accession>A0A3G5A817</accession>
<proteinExistence type="predicted"/>
<dbReference type="InterPro" id="IPR001148">
    <property type="entry name" value="CA_dom"/>
</dbReference>
<dbReference type="PANTHER" id="PTHR18952:SF208">
    <property type="entry name" value="CARBONIC ANHYDRASE XA-RELATED"/>
    <property type="match status" value="1"/>
</dbReference>
<comment type="function">
    <text evidence="1">Binds to chondroitin sulfate on the cell surface to provide virion attachment to target cell.</text>
</comment>